<name>A0A565ASF4_9BRAS</name>
<accession>A0A565ASF4</accession>
<comment type="caution">
    <text evidence="1">The sequence shown here is derived from an EMBL/GenBank/DDBJ whole genome shotgun (WGS) entry which is preliminary data.</text>
</comment>
<evidence type="ECO:0000313" key="2">
    <source>
        <dbReference type="Proteomes" id="UP000489600"/>
    </source>
</evidence>
<protein>
    <submittedName>
        <fullName evidence="1">Uncharacterized protein</fullName>
    </submittedName>
</protein>
<keyword evidence="2" id="KW-1185">Reference proteome</keyword>
<proteinExistence type="predicted"/>
<sequence length="108" mass="11686">MNGLGSERSMDLKQIGDNSTVVLNSVFDASQYAFFGNDVVEEVELGGLEDEEDELPVAAIEQDFVFDKEEVISKPPSLSLPCLLVESVEVSTALSDVDDLASTFPKVN</sequence>
<dbReference type="AlphaFoldDB" id="A0A565ASF4"/>
<dbReference type="Proteomes" id="UP000489600">
    <property type="component" value="Unassembled WGS sequence"/>
</dbReference>
<dbReference type="EMBL" id="CABITT030000001">
    <property type="protein sequence ID" value="VVA91558.1"/>
    <property type="molecule type" value="Genomic_DNA"/>
</dbReference>
<reference evidence="1" key="1">
    <citation type="submission" date="2019-07" db="EMBL/GenBank/DDBJ databases">
        <authorList>
            <person name="Dittberner H."/>
        </authorList>
    </citation>
    <scope>NUCLEOTIDE SEQUENCE [LARGE SCALE GENOMIC DNA]</scope>
</reference>
<gene>
    <name evidence="1" type="ORF">ANE_LOCUS2003</name>
</gene>
<evidence type="ECO:0000313" key="1">
    <source>
        <dbReference type="EMBL" id="VVA91558.1"/>
    </source>
</evidence>
<organism evidence="1 2">
    <name type="scientific">Arabis nemorensis</name>
    <dbReference type="NCBI Taxonomy" id="586526"/>
    <lineage>
        <taxon>Eukaryota</taxon>
        <taxon>Viridiplantae</taxon>
        <taxon>Streptophyta</taxon>
        <taxon>Embryophyta</taxon>
        <taxon>Tracheophyta</taxon>
        <taxon>Spermatophyta</taxon>
        <taxon>Magnoliopsida</taxon>
        <taxon>eudicotyledons</taxon>
        <taxon>Gunneridae</taxon>
        <taxon>Pentapetalae</taxon>
        <taxon>rosids</taxon>
        <taxon>malvids</taxon>
        <taxon>Brassicales</taxon>
        <taxon>Brassicaceae</taxon>
        <taxon>Arabideae</taxon>
        <taxon>Arabis</taxon>
    </lineage>
</organism>